<evidence type="ECO:0000313" key="1">
    <source>
        <dbReference type="EMBL" id="QEM12977.1"/>
    </source>
</evidence>
<dbReference type="RefSeq" id="WP_146750115.1">
    <property type="nucleotide sequence ID" value="NZ_CP043450.1"/>
</dbReference>
<dbReference type="PROSITE" id="PS51257">
    <property type="entry name" value="PROKAR_LIPOPROTEIN"/>
    <property type="match status" value="1"/>
</dbReference>
<keyword evidence="2" id="KW-1185">Reference proteome</keyword>
<dbReference type="OrthoDB" id="799575at2"/>
<proteinExistence type="predicted"/>
<reference evidence="1" key="1">
    <citation type="submission" date="2019-08" db="EMBL/GenBank/DDBJ databases">
        <title>Comparative genome analysis confer to the adaptation heavy metal polluted environment.</title>
        <authorList>
            <person name="Li Y."/>
        </authorList>
    </citation>
    <scope>NUCLEOTIDE SEQUENCE [LARGE SCALE GENOMIC DNA]</scope>
    <source>
        <strain evidence="1">P1</strain>
    </source>
</reference>
<sequence>MKTILLRITIAMSIVFIGCKKPSNPYDTTMTVMIDETDSLPVYPTSQALLAPFKLAENPWQGLQITLVGITDKDVNATQIVSLPKEDRLTGNIAIRREKVKRFSSELQAELIRFDSTRSYSHSIIFRAIAHQATLLAERSFSNRYLLIYSNLRENSEVNFYNPQTLALLQQHSEIIEKQLAANSPLPLLNGVQVWFLFAPPTYHQNNVYMPIARFYEHVYKARQAEVHVETQFILP</sequence>
<dbReference type="AlphaFoldDB" id="A0A5C1I4F0"/>
<accession>A0A5C1I4F0</accession>
<dbReference type="EMBL" id="CP043450">
    <property type="protein sequence ID" value="QEM12977.1"/>
    <property type="molecule type" value="Genomic_DNA"/>
</dbReference>
<name>A0A5C1I4F0_9SPHI</name>
<gene>
    <name evidence="1" type="ORF">DEO27_024175</name>
</gene>
<protein>
    <submittedName>
        <fullName evidence="1">Uncharacterized protein</fullName>
    </submittedName>
</protein>
<evidence type="ECO:0000313" key="2">
    <source>
        <dbReference type="Proteomes" id="UP000251402"/>
    </source>
</evidence>
<dbReference type="KEGG" id="mrub:DEO27_024175"/>
<dbReference type="Proteomes" id="UP000251402">
    <property type="component" value="Chromosome"/>
</dbReference>
<organism evidence="1 2">
    <name type="scientific">Mucilaginibacter rubeus</name>
    <dbReference type="NCBI Taxonomy" id="2027860"/>
    <lineage>
        <taxon>Bacteria</taxon>
        <taxon>Pseudomonadati</taxon>
        <taxon>Bacteroidota</taxon>
        <taxon>Sphingobacteriia</taxon>
        <taxon>Sphingobacteriales</taxon>
        <taxon>Sphingobacteriaceae</taxon>
        <taxon>Mucilaginibacter</taxon>
    </lineage>
</organism>